<keyword evidence="1" id="KW-0472">Membrane</keyword>
<keyword evidence="1" id="KW-1133">Transmembrane helix</keyword>
<keyword evidence="4" id="KW-1185">Reference proteome</keyword>
<gene>
    <name evidence="3" type="ORF">GFD21_02190</name>
</gene>
<feature type="transmembrane region" description="Helical" evidence="1">
    <location>
        <begin position="401"/>
        <end position="422"/>
    </location>
</feature>
<feature type="chain" id="PRO_5027032195" description="Beta-propeller fold lactonase family protein" evidence="2">
    <location>
        <begin position="38"/>
        <end position="433"/>
    </location>
</feature>
<evidence type="ECO:0000256" key="2">
    <source>
        <dbReference type="SAM" id="SignalP"/>
    </source>
</evidence>
<reference evidence="3 4" key="1">
    <citation type="submission" date="2019-10" db="EMBL/GenBank/DDBJ databases">
        <title>Bifidobacterium from non-human primates.</title>
        <authorList>
            <person name="Modesto M."/>
        </authorList>
    </citation>
    <scope>NUCLEOTIDE SEQUENCE [LARGE SCALE GENOMIC DNA]</scope>
    <source>
        <strain evidence="3 4">SMA15</strain>
    </source>
</reference>
<accession>A0A6L9SQ24</accession>
<evidence type="ECO:0000313" key="4">
    <source>
        <dbReference type="Proteomes" id="UP000483293"/>
    </source>
</evidence>
<sequence length="433" mass="43803">MVFRPATMMNALVAAFTACATVVFGLIAFGPVPTAHAASSGGSVFDVPGVSQFALSRDGKTIYTVENSGVRQYDVASGNEKTPYFASSVSGTRGIAVSPTSDELYVGTLADQGRVDVFDTTQQCGEGCGGVDPVRSLPLPGDAGGSAPGQLLVSPDGRTLYGTGMGQANVVWAMDTSNGKAVGSDLRLSAVSVASQNTINHMPLALSADGGTLVVQSGSVDGSSDSSSPGFVVVDTASWKVRDRVSVKNAPGTFAVNADGTVIWYTDVMDNSFHRVSADGSDDHTVTSGDMSSGVTQLKTDPDGRALYASMNGTGDGASGVSALDPSDLKRTASFPTDGDIVLGLAVSADGSVIAAATVKSITGNTPTVRMRTTSTGLKPVSASADGAAAGPAGGIDRMTVFRGVLVALIVADAVVLAVLVAKRRRVSAHVIP</sequence>
<protein>
    <recommendedName>
        <fullName evidence="5">Beta-propeller fold lactonase family protein</fullName>
    </recommendedName>
</protein>
<dbReference type="Gene3D" id="2.130.10.10">
    <property type="entry name" value="YVTN repeat-like/Quinoprotein amine dehydrogenase"/>
    <property type="match status" value="2"/>
</dbReference>
<dbReference type="InterPro" id="IPR015943">
    <property type="entry name" value="WD40/YVTN_repeat-like_dom_sf"/>
</dbReference>
<dbReference type="SUPFAM" id="SSF82171">
    <property type="entry name" value="DPP6 N-terminal domain-like"/>
    <property type="match status" value="1"/>
</dbReference>
<comment type="caution">
    <text evidence="3">The sequence shown here is derived from an EMBL/GenBank/DDBJ whole genome shotgun (WGS) entry which is preliminary data.</text>
</comment>
<dbReference type="Proteomes" id="UP000483293">
    <property type="component" value="Unassembled WGS sequence"/>
</dbReference>
<evidence type="ECO:0000313" key="3">
    <source>
        <dbReference type="EMBL" id="NEG54610.1"/>
    </source>
</evidence>
<name>A0A6L9SQ24_9BIFI</name>
<dbReference type="PANTHER" id="PTHR47197">
    <property type="entry name" value="PROTEIN NIRF"/>
    <property type="match status" value="1"/>
</dbReference>
<dbReference type="PROSITE" id="PS51257">
    <property type="entry name" value="PROKAR_LIPOPROTEIN"/>
    <property type="match status" value="1"/>
</dbReference>
<dbReference type="InterPro" id="IPR051200">
    <property type="entry name" value="Host-pathogen_enzymatic-act"/>
</dbReference>
<dbReference type="AlphaFoldDB" id="A0A6L9SQ24"/>
<evidence type="ECO:0000256" key="1">
    <source>
        <dbReference type="SAM" id="Phobius"/>
    </source>
</evidence>
<keyword evidence="2" id="KW-0732">Signal</keyword>
<proteinExistence type="predicted"/>
<keyword evidence="1" id="KW-0812">Transmembrane</keyword>
<dbReference type="PANTHER" id="PTHR47197:SF3">
    <property type="entry name" value="DIHYDRO-HEME D1 DEHYDROGENASE"/>
    <property type="match status" value="1"/>
</dbReference>
<feature type="signal peptide" evidence="2">
    <location>
        <begin position="1"/>
        <end position="37"/>
    </location>
</feature>
<evidence type="ECO:0008006" key="5">
    <source>
        <dbReference type="Google" id="ProtNLM"/>
    </source>
</evidence>
<organism evidence="3 4">
    <name type="scientific">Bifidobacterium platyrrhinorum</name>
    <dbReference type="NCBI Taxonomy" id="2661628"/>
    <lineage>
        <taxon>Bacteria</taxon>
        <taxon>Bacillati</taxon>
        <taxon>Actinomycetota</taxon>
        <taxon>Actinomycetes</taxon>
        <taxon>Bifidobacteriales</taxon>
        <taxon>Bifidobacteriaceae</taxon>
        <taxon>Bifidobacterium</taxon>
    </lineage>
</organism>
<dbReference type="RefSeq" id="WP_163196287.1">
    <property type="nucleotide sequence ID" value="NZ_WHZV01000001.1"/>
</dbReference>
<dbReference type="EMBL" id="WHZV01000001">
    <property type="protein sequence ID" value="NEG54610.1"/>
    <property type="molecule type" value="Genomic_DNA"/>
</dbReference>